<dbReference type="PANTHER" id="PTHR14773:SF0">
    <property type="entry name" value="WD REPEAT-CONTAINING PROTEIN 76"/>
    <property type="match status" value="1"/>
</dbReference>
<evidence type="ECO:0000313" key="6">
    <source>
        <dbReference type="Proteomes" id="UP001162640"/>
    </source>
</evidence>
<evidence type="ECO:0000313" key="5">
    <source>
        <dbReference type="EMBL" id="GMH88846.1"/>
    </source>
</evidence>
<dbReference type="AlphaFoldDB" id="A0A9W7BHW4"/>
<gene>
    <name evidence="5" type="ORF">TL16_g11278</name>
</gene>
<feature type="region of interest" description="Disordered" evidence="4">
    <location>
        <begin position="1"/>
        <end position="51"/>
    </location>
</feature>
<keyword evidence="3" id="KW-0677">Repeat</keyword>
<reference evidence="6" key="1">
    <citation type="journal article" date="2023" name="Commun. Biol.">
        <title>Genome analysis of Parmales, the sister group of diatoms, reveals the evolutionary specialization of diatoms from phago-mixotrophs to photoautotrophs.</title>
        <authorList>
            <person name="Ban H."/>
            <person name="Sato S."/>
            <person name="Yoshikawa S."/>
            <person name="Yamada K."/>
            <person name="Nakamura Y."/>
            <person name="Ichinomiya M."/>
            <person name="Sato N."/>
            <person name="Blanc-Mathieu R."/>
            <person name="Endo H."/>
            <person name="Kuwata A."/>
            <person name="Ogata H."/>
        </authorList>
    </citation>
    <scope>NUCLEOTIDE SEQUENCE [LARGE SCALE GENOMIC DNA]</scope>
</reference>
<keyword evidence="2" id="KW-0853">WD repeat</keyword>
<dbReference type="EMBL" id="BLQM01000419">
    <property type="protein sequence ID" value="GMH88846.1"/>
    <property type="molecule type" value="Genomic_DNA"/>
</dbReference>
<comment type="caution">
    <text evidence="5">The sequence shown here is derived from an EMBL/GenBank/DDBJ whole genome shotgun (WGS) entry which is preliminary data.</text>
</comment>
<dbReference type="SUPFAM" id="SSF50978">
    <property type="entry name" value="WD40 repeat-like"/>
    <property type="match status" value="1"/>
</dbReference>
<dbReference type="InterPro" id="IPR001680">
    <property type="entry name" value="WD40_rpt"/>
</dbReference>
<dbReference type="GO" id="GO:2000001">
    <property type="term" value="P:regulation of DNA damage checkpoint"/>
    <property type="evidence" value="ECO:0007669"/>
    <property type="project" value="TreeGrafter"/>
</dbReference>
<dbReference type="GO" id="GO:0003677">
    <property type="term" value="F:DNA binding"/>
    <property type="evidence" value="ECO:0007669"/>
    <property type="project" value="TreeGrafter"/>
</dbReference>
<dbReference type="InterPro" id="IPR015943">
    <property type="entry name" value="WD40/YVTN_repeat-like_dom_sf"/>
</dbReference>
<organism evidence="5 6">
    <name type="scientific">Triparma laevis f. inornata</name>
    <dbReference type="NCBI Taxonomy" id="1714386"/>
    <lineage>
        <taxon>Eukaryota</taxon>
        <taxon>Sar</taxon>
        <taxon>Stramenopiles</taxon>
        <taxon>Ochrophyta</taxon>
        <taxon>Bolidophyceae</taxon>
        <taxon>Parmales</taxon>
        <taxon>Triparmaceae</taxon>
        <taxon>Triparma</taxon>
    </lineage>
</organism>
<sequence>MSLSSTRRSSPRTKAAVKSKPVPSIVKKEEEQLKTAPARVSPCGLVDSTPQFLERGENESYDDFVARKRKRNHDHMVALGLADAANNIKAAVSSEKKRKAVQRGATKAARAKSEPVEKRRSGRLSGVEVQPGFYVDRESNGKFTVAGTVTAEAEGNGNYDGRVNDGDDIDFGEFYYDYSSEEEDVDKEHSRKAKKQTSAILERVLESEPKASATTAADLSSHLGSLRVDSELQVAKVTPERIYSMAMCPVDSKIIIASGDKHGNIGFWDTSIDSTSDDCVNAGVVQSKPHSGVVTHLEFNRSGSKMLSVSYDCTVRELDLQTQKYSQVFATYGNEDEEVCDKFKDRHGYGVDQGVGFFTQYGCYDKRSDDCVFLTTSKGTVIHYDRRVGVTFHEPLCTRKLNSLSQHPTDSNIFAVGGLAREVKLFDLRKFNKNSEKRALGKTVRKPTTTQIYGGSINSTFFSPSGSQLLTTCMKDCLTLTSFADLKKGGDDVDVGQVVAHNNQTGRYLSVFMSRWHPSLDLFTVGCMKQPRQIEIFGEANKNGRFEKKAAIKGDYITAVCSRNVFHPTLKAVAGGNSSGRVTVAR</sequence>
<accession>A0A9W7BHW4</accession>
<dbReference type="GO" id="GO:0005634">
    <property type="term" value="C:nucleus"/>
    <property type="evidence" value="ECO:0007669"/>
    <property type="project" value="TreeGrafter"/>
</dbReference>
<comment type="similarity">
    <text evidence="1">Belongs to the WD repeat DDB2/WDR76 family.</text>
</comment>
<dbReference type="PANTHER" id="PTHR14773">
    <property type="entry name" value="WD REPEAT-CONTAINING PROTEIN 76"/>
    <property type="match status" value="1"/>
</dbReference>
<dbReference type="InterPro" id="IPR050853">
    <property type="entry name" value="WD_repeat_DNA-damage-binding"/>
</dbReference>
<feature type="region of interest" description="Disordered" evidence="4">
    <location>
        <begin position="94"/>
        <end position="124"/>
    </location>
</feature>
<dbReference type="SMART" id="SM00320">
    <property type="entry name" value="WD40"/>
    <property type="match status" value="4"/>
</dbReference>
<evidence type="ECO:0000256" key="4">
    <source>
        <dbReference type="SAM" id="MobiDB-lite"/>
    </source>
</evidence>
<dbReference type="Gene3D" id="2.130.10.10">
    <property type="entry name" value="YVTN repeat-like/Quinoprotein amine dehydrogenase"/>
    <property type="match status" value="1"/>
</dbReference>
<evidence type="ECO:0000256" key="1">
    <source>
        <dbReference type="ARBA" id="ARBA00005434"/>
    </source>
</evidence>
<evidence type="ECO:0000256" key="3">
    <source>
        <dbReference type="ARBA" id="ARBA00022737"/>
    </source>
</evidence>
<feature type="non-terminal residue" evidence="5">
    <location>
        <position position="1"/>
    </location>
</feature>
<evidence type="ECO:0000256" key="2">
    <source>
        <dbReference type="ARBA" id="ARBA00022574"/>
    </source>
</evidence>
<feature type="non-terminal residue" evidence="5">
    <location>
        <position position="586"/>
    </location>
</feature>
<dbReference type="Proteomes" id="UP001162640">
    <property type="component" value="Unassembled WGS sequence"/>
</dbReference>
<dbReference type="Pfam" id="PF00400">
    <property type="entry name" value="WD40"/>
    <property type="match status" value="1"/>
</dbReference>
<dbReference type="InterPro" id="IPR036322">
    <property type="entry name" value="WD40_repeat_dom_sf"/>
</dbReference>
<name>A0A9W7BHW4_9STRA</name>
<protein>
    <submittedName>
        <fullName evidence="5">Uncharacterized protein</fullName>
    </submittedName>
</protein>
<proteinExistence type="inferred from homology"/>